<evidence type="ECO:0000256" key="3">
    <source>
        <dbReference type="ARBA" id="ARBA00022806"/>
    </source>
</evidence>
<dbReference type="InterPro" id="IPR001650">
    <property type="entry name" value="Helicase_C-like"/>
</dbReference>
<evidence type="ECO:0000259" key="5">
    <source>
        <dbReference type="PROSITE" id="PS51192"/>
    </source>
</evidence>
<dbReference type="SMART" id="SM00490">
    <property type="entry name" value="HELICc"/>
    <property type="match status" value="1"/>
</dbReference>
<dbReference type="EMBL" id="QSFT01000028">
    <property type="protein sequence ID" value="RHA74002.1"/>
    <property type="molecule type" value="Genomic_DNA"/>
</dbReference>
<evidence type="ECO:0000313" key="8">
    <source>
        <dbReference type="Proteomes" id="UP000283855"/>
    </source>
</evidence>
<gene>
    <name evidence="7" type="ORF">DW921_11570</name>
</gene>
<comment type="caution">
    <text evidence="7">The sequence shown here is derived from an EMBL/GenBank/DDBJ whole genome shotgun (WGS) entry which is preliminary data.</text>
</comment>
<dbReference type="PANTHER" id="PTHR47961:SF8">
    <property type="entry name" value="DEXH-BOX ATP-DEPENDENT RNA HELICASE DEXH15 CHLOROPLASTIC"/>
    <property type="match status" value="1"/>
</dbReference>
<keyword evidence="4" id="KW-0067">ATP-binding</keyword>
<protein>
    <submittedName>
        <fullName evidence="7">Helicase</fullName>
    </submittedName>
</protein>
<dbReference type="AlphaFoldDB" id="A0A413SX85"/>
<feature type="domain" description="Helicase ATP-binding" evidence="5">
    <location>
        <begin position="100"/>
        <end position="241"/>
    </location>
</feature>
<reference evidence="7 8" key="1">
    <citation type="submission" date="2018-08" db="EMBL/GenBank/DDBJ databases">
        <title>A genome reference for cultivated species of the human gut microbiota.</title>
        <authorList>
            <person name="Zou Y."/>
            <person name="Xue W."/>
            <person name="Luo G."/>
        </authorList>
    </citation>
    <scope>NUCLEOTIDE SEQUENCE [LARGE SCALE GENOMIC DNA]</scope>
    <source>
        <strain evidence="7 8">AM42-38</strain>
    </source>
</reference>
<dbReference type="PROSITE" id="PS51192">
    <property type="entry name" value="HELICASE_ATP_BIND_1"/>
    <property type="match status" value="1"/>
</dbReference>
<proteinExistence type="predicted"/>
<dbReference type="GO" id="GO:0005524">
    <property type="term" value="F:ATP binding"/>
    <property type="evidence" value="ECO:0007669"/>
    <property type="project" value="UniProtKB-KW"/>
</dbReference>
<keyword evidence="1" id="KW-0547">Nucleotide-binding</keyword>
<dbReference type="PANTHER" id="PTHR47961">
    <property type="entry name" value="DNA POLYMERASE THETA, PUTATIVE (AFU_ORTHOLOGUE AFUA_1G05260)-RELATED"/>
    <property type="match status" value="1"/>
</dbReference>
<evidence type="ECO:0000256" key="1">
    <source>
        <dbReference type="ARBA" id="ARBA00022741"/>
    </source>
</evidence>
<dbReference type="InterPro" id="IPR027417">
    <property type="entry name" value="P-loop_NTPase"/>
</dbReference>
<dbReference type="GO" id="GO:0016787">
    <property type="term" value="F:hydrolase activity"/>
    <property type="evidence" value="ECO:0007669"/>
    <property type="project" value="UniProtKB-KW"/>
</dbReference>
<dbReference type="Pfam" id="PF00270">
    <property type="entry name" value="DEAD"/>
    <property type="match status" value="1"/>
</dbReference>
<dbReference type="PROSITE" id="PS51194">
    <property type="entry name" value="HELICASE_CTER"/>
    <property type="match status" value="1"/>
</dbReference>
<dbReference type="Gene3D" id="3.40.50.300">
    <property type="entry name" value="P-loop containing nucleotide triphosphate hydrolases"/>
    <property type="match status" value="2"/>
</dbReference>
<dbReference type="InterPro" id="IPR011545">
    <property type="entry name" value="DEAD/DEAH_box_helicase_dom"/>
</dbReference>
<feature type="domain" description="Helicase C-terminal" evidence="6">
    <location>
        <begin position="323"/>
        <end position="498"/>
    </location>
</feature>
<dbReference type="RefSeq" id="WP_118400750.1">
    <property type="nucleotide sequence ID" value="NZ_CABJGD010000028.1"/>
</dbReference>
<keyword evidence="3 7" id="KW-0347">Helicase</keyword>
<sequence>MKIEELKNRDFAEDMLGQTLSSIYKIGPVKPTDYEVLSYISIFHPDLIEQHIDDINLYLGLFYKEIITPKSLQGCVQEMFLECIAEHFGKTYTPVQTSILNNSEENKIFSFSAPTSTGKSHVLFSIIEDSERDVVVVVPSRALINEYYLRLCEEIQDKSINILTYVDKINTAKCRRNIFVLTPERCKDLFRLKDQFSIDVIIFDEAQLTDEKGKRGLFFDAIVRRCNRELPSSKIIFAHPFVINPEVQITKNALSPDQSISEVYNQRNVGQIFMCEKPNGSFSYFGSDISVFSNKQLACDYDPIEECIKANGSVLFYVSKNSIISNAYLNVFSKYIKLCPEIEDPELLDIIEELREFTGGGTVAYMNYYSQMLALLKRGIVIHHGSLPLRARMLVEKFTRKHFCRICFATSTLEQGINMPFDIVYIDRLESRKHLAVKNLIGRAGRSSKERKIDFGIVIIASTKVAKLRSLLTQTVMLNMQSQLEDNEELDDDYNDFKDAILHDTFSDQFNLTQNQIIKLSDENLDGILRCVLDKFFNNIEENGNVNLSKEDTKMVVNAFHQFYSNYLGRELQLGEKSTLTTAFHIMIWRIQGRTFSTICHSRYAFLSREKERARLDRHGQSTDHILARFTQKYVELPNNNLSSPVSLFPKGLKAKDVDYDIITYDTYDYLDKLIGLYLSDIFYAAFIKYNERCPDDRAVKMADLIKYGTYNTKYIWMLRYGMSFEDIELLDKYIESIDERGIIVTQDFANLPPKAKECIDRFIE</sequence>
<accession>A0A413SX85</accession>
<dbReference type="SUPFAM" id="SSF52540">
    <property type="entry name" value="P-loop containing nucleoside triphosphate hydrolases"/>
    <property type="match status" value="1"/>
</dbReference>
<dbReference type="GO" id="GO:0004386">
    <property type="term" value="F:helicase activity"/>
    <property type="evidence" value="ECO:0007669"/>
    <property type="project" value="UniProtKB-KW"/>
</dbReference>
<name>A0A413SX85_9BACT</name>
<evidence type="ECO:0000259" key="6">
    <source>
        <dbReference type="PROSITE" id="PS51194"/>
    </source>
</evidence>
<keyword evidence="2" id="KW-0378">Hydrolase</keyword>
<evidence type="ECO:0000313" key="7">
    <source>
        <dbReference type="EMBL" id="RHA74002.1"/>
    </source>
</evidence>
<dbReference type="GO" id="GO:0003676">
    <property type="term" value="F:nucleic acid binding"/>
    <property type="evidence" value="ECO:0007669"/>
    <property type="project" value="InterPro"/>
</dbReference>
<dbReference type="InterPro" id="IPR014001">
    <property type="entry name" value="Helicase_ATP-bd"/>
</dbReference>
<evidence type="ECO:0000256" key="4">
    <source>
        <dbReference type="ARBA" id="ARBA00022840"/>
    </source>
</evidence>
<dbReference type="Proteomes" id="UP000283855">
    <property type="component" value="Unassembled WGS sequence"/>
</dbReference>
<dbReference type="InterPro" id="IPR050474">
    <property type="entry name" value="Hel308_SKI2-like"/>
</dbReference>
<organism evidence="7 8">
    <name type="scientific">Phocaeicola coprophilus</name>
    <dbReference type="NCBI Taxonomy" id="387090"/>
    <lineage>
        <taxon>Bacteria</taxon>
        <taxon>Pseudomonadati</taxon>
        <taxon>Bacteroidota</taxon>
        <taxon>Bacteroidia</taxon>
        <taxon>Bacteroidales</taxon>
        <taxon>Bacteroidaceae</taxon>
        <taxon>Phocaeicola</taxon>
    </lineage>
</organism>
<dbReference type="SMART" id="SM00487">
    <property type="entry name" value="DEXDc"/>
    <property type="match status" value="1"/>
</dbReference>
<evidence type="ECO:0000256" key="2">
    <source>
        <dbReference type="ARBA" id="ARBA00022801"/>
    </source>
</evidence>